<reference evidence="2" key="1">
    <citation type="journal article" date="2021" name="bioRxiv">
        <title>Whole Genome Assembly and Annotation of Northern Wild Rice, Zizania palustris L., Supports a Whole Genome Duplication in the Zizania Genus.</title>
        <authorList>
            <person name="Haas M."/>
            <person name="Kono T."/>
            <person name="Macchietto M."/>
            <person name="Millas R."/>
            <person name="McGilp L."/>
            <person name="Shao M."/>
            <person name="Duquette J."/>
            <person name="Hirsch C.N."/>
            <person name="Kimball J."/>
        </authorList>
    </citation>
    <scope>NUCLEOTIDE SEQUENCE</scope>
    <source>
        <tissue evidence="2">Fresh leaf tissue</tissue>
    </source>
</reference>
<comment type="caution">
    <text evidence="2">The sequence shown here is derived from an EMBL/GenBank/DDBJ whole genome shotgun (WGS) entry which is preliminary data.</text>
</comment>
<dbReference type="EMBL" id="JAAALK010000289">
    <property type="protein sequence ID" value="KAG8050548.1"/>
    <property type="molecule type" value="Genomic_DNA"/>
</dbReference>
<reference evidence="2" key="2">
    <citation type="submission" date="2021-02" db="EMBL/GenBank/DDBJ databases">
        <authorList>
            <person name="Kimball J.A."/>
            <person name="Haas M.W."/>
            <person name="Macchietto M."/>
            <person name="Kono T."/>
            <person name="Duquette J."/>
            <person name="Shao M."/>
        </authorList>
    </citation>
    <scope>NUCLEOTIDE SEQUENCE</scope>
    <source>
        <tissue evidence="2">Fresh leaf tissue</tissue>
    </source>
</reference>
<dbReference type="Proteomes" id="UP000729402">
    <property type="component" value="Unassembled WGS sequence"/>
</dbReference>
<evidence type="ECO:0000256" key="1">
    <source>
        <dbReference type="SAM" id="MobiDB-lite"/>
    </source>
</evidence>
<feature type="region of interest" description="Disordered" evidence="1">
    <location>
        <begin position="1"/>
        <end position="42"/>
    </location>
</feature>
<feature type="compositionally biased region" description="Basic and acidic residues" evidence="1">
    <location>
        <begin position="20"/>
        <end position="33"/>
    </location>
</feature>
<proteinExistence type="predicted"/>
<name>A0A8J5RJR5_ZIZPA</name>
<accession>A0A8J5RJR5</accession>
<feature type="compositionally biased region" description="Basic and acidic residues" evidence="1">
    <location>
        <begin position="77"/>
        <end position="92"/>
    </location>
</feature>
<evidence type="ECO:0000313" key="3">
    <source>
        <dbReference type="Proteomes" id="UP000729402"/>
    </source>
</evidence>
<keyword evidence="3" id="KW-1185">Reference proteome</keyword>
<sequence>MNGRQERRKPRKSGGGRRRGGTDLRGSIRESARDAPGGIRRGAGVWSEAAVSRRRLSREGFLFGRLPLHVGGFEAEGVREASETRDDAREAARVSTSPEAHARGT</sequence>
<gene>
    <name evidence="2" type="ORF">GUJ93_ZPchr0009g411</name>
</gene>
<protein>
    <submittedName>
        <fullName evidence="2">Uncharacterized protein</fullName>
    </submittedName>
</protein>
<dbReference type="AlphaFoldDB" id="A0A8J5RJR5"/>
<feature type="compositionally biased region" description="Basic residues" evidence="1">
    <location>
        <begin position="1"/>
        <end position="19"/>
    </location>
</feature>
<evidence type="ECO:0000313" key="2">
    <source>
        <dbReference type="EMBL" id="KAG8050548.1"/>
    </source>
</evidence>
<feature type="region of interest" description="Disordered" evidence="1">
    <location>
        <begin position="77"/>
        <end position="105"/>
    </location>
</feature>
<organism evidence="2 3">
    <name type="scientific">Zizania palustris</name>
    <name type="common">Northern wild rice</name>
    <dbReference type="NCBI Taxonomy" id="103762"/>
    <lineage>
        <taxon>Eukaryota</taxon>
        <taxon>Viridiplantae</taxon>
        <taxon>Streptophyta</taxon>
        <taxon>Embryophyta</taxon>
        <taxon>Tracheophyta</taxon>
        <taxon>Spermatophyta</taxon>
        <taxon>Magnoliopsida</taxon>
        <taxon>Liliopsida</taxon>
        <taxon>Poales</taxon>
        <taxon>Poaceae</taxon>
        <taxon>BOP clade</taxon>
        <taxon>Oryzoideae</taxon>
        <taxon>Oryzeae</taxon>
        <taxon>Zizaniinae</taxon>
        <taxon>Zizania</taxon>
    </lineage>
</organism>